<name>V6IFP0_9LEPT</name>
<keyword evidence="2" id="KW-1185">Reference proteome</keyword>
<gene>
    <name evidence="1" type="ORF">LEP1GSC062_2558</name>
</gene>
<organism evidence="1 2">
    <name type="scientific">Leptospira alexanderi serovar Manhao 3 str. L 60</name>
    <dbReference type="NCBI Taxonomy" id="1049759"/>
    <lineage>
        <taxon>Bacteria</taxon>
        <taxon>Pseudomonadati</taxon>
        <taxon>Spirochaetota</taxon>
        <taxon>Spirochaetia</taxon>
        <taxon>Leptospirales</taxon>
        <taxon>Leptospiraceae</taxon>
        <taxon>Leptospira</taxon>
    </lineage>
</organism>
<proteinExistence type="predicted"/>
<protein>
    <submittedName>
        <fullName evidence="1">Uncharacterized protein</fullName>
    </submittedName>
</protein>
<comment type="caution">
    <text evidence="1">The sequence shown here is derived from an EMBL/GenBank/DDBJ whole genome shotgun (WGS) entry which is preliminary data.</text>
</comment>
<sequence length="40" mass="5093">MFFQDQLWFFSPFLRNSYEQIKIIKNIILSYIDQNFRKEM</sequence>
<dbReference type="Proteomes" id="UP000018747">
    <property type="component" value="Unassembled WGS sequence"/>
</dbReference>
<evidence type="ECO:0000313" key="1">
    <source>
        <dbReference type="EMBL" id="EQA63658.1"/>
    </source>
</evidence>
<dbReference type="EMBL" id="AHMT02000017">
    <property type="protein sequence ID" value="EQA63658.1"/>
    <property type="molecule type" value="Genomic_DNA"/>
</dbReference>
<reference evidence="1" key="1">
    <citation type="submission" date="2013-05" db="EMBL/GenBank/DDBJ databases">
        <authorList>
            <person name="Harkins D.M."/>
            <person name="Durkin A.S."/>
            <person name="Brinkac L.M."/>
            <person name="Haft D.H."/>
            <person name="Selengut J.D."/>
            <person name="Sanka R."/>
            <person name="DePew J."/>
            <person name="Purushe J."/>
            <person name="Hartskeerl R.A."/>
            <person name="Ahmed A."/>
            <person name="van der Linden H."/>
            <person name="Goris M.G.A."/>
            <person name="Vinetz J.M."/>
            <person name="Sutton G.G."/>
            <person name="Nierman W.C."/>
            <person name="Fouts D.E."/>
        </authorList>
    </citation>
    <scope>NUCLEOTIDE SEQUENCE [LARGE SCALE GENOMIC DNA]</scope>
    <source>
        <strain evidence="1">L 60</strain>
    </source>
</reference>
<dbReference type="AlphaFoldDB" id="V6IFP0"/>
<accession>V6IFP0</accession>
<evidence type="ECO:0000313" key="2">
    <source>
        <dbReference type="Proteomes" id="UP000018747"/>
    </source>
</evidence>